<gene>
    <name evidence="8" type="ORF">SAMN04488524_0445</name>
</gene>
<dbReference type="STRING" id="151894.SAMN04488524_0445"/>
<reference evidence="9" key="1">
    <citation type="submission" date="2017-04" db="EMBL/GenBank/DDBJ databases">
        <authorList>
            <person name="Varghese N."/>
            <person name="Submissions S."/>
        </authorList>
    </citation>
    <scope>NUCLEOTIDE SEQUENCE [LARGE SCALE GENOMIC DNA]</scope>
    <source>
        <strain evidence="9">DSM 12126</strain>
    </source>
</reference>
<dbReference type="Pfam" id="PF07980">
    <property type="entry name" value="SusD_RagB"/>
    <property type="match status" value="1"/>
</dbReference>
<name>A0A1W1Z7U1_9SPHI</name>
<organism evidence="8 9">
    <name type="scientific">Pedobacter africanus</name>
    <dbReference type="NCBI Taxonomy" id="151894"/>
    <lineage>
        <taxon>Bacteria</taxon>
        <taxon>Pseudomonadati</taxon>
        <taxon>Bacteroidota</taxon>
        <taxon>Sphingobacteriia</taxon>
        <taxon>Sphingobacteriales</taxon>
        <taxon>Sphingobacteriaceae</taxon>
        <taxon>Pedobacter</taxon>
    </lineage>
</organism>
<evidence type="ECO:0000256" key="5">
    <source>
        <dbReference type="ARBA" id="ARBA00023237"/>
    </source>
</evidence>
<dbReference type="InterPro" id="IPR033985">
    <property type="entry name" value="SusD-like_N"/>
</dbReference>
<evidence type="ECO:0000256" key="4">
    <source>
        <dbReference type="ARBA" id="ARBA00023136"/>
    </source>
</evidence>
<dbReference type="Proteomes" id="UP000192756">
    <property type="component" value="Unassembled WGS sequence"/>
</dbReference>
<evidence type="ECO:0000313" key="8">
    <source>
        <dbReference type="EMBL" id="SMC44372.1"/>
    </source>
</evidence>
<keyword evidence="4" id="KW-0472">Membrane</keyword>
<evidence type="ECO:0000259" key="7">
    <source>
        <dbReference type="Pfam" id="PF14322"/>
    </source>
</evidence>
<keyword evidence="3" id="KW-0732">Signal</keyword>
<dbReference type="SUPFAM" id="SSF48452">
    <property type="entry name" value="TPR-like"/>
    <property type="match status" value="1"/>
</dbReference>
<dbReference type="Pfam" id="PF14322">
    <property type="entry name" value="SusD-like_3"/>
    <property type="match status" value="1"/>
</dbReference>
<evidence type="ECO:0000256" key="1">
    <source>
        <dbReference type="ARBA" id="ARBA00004442"/>
    </source>
</evidence>
<dbReference type="AlphaFoldDB" id="A0A1W1Z7U1"/>
<feature type="domain" description="RagB/SusD" evidence="6">
    <location>
        <begin position="346"/>
        <end position="469"/>
    </location>
</feature>
<accession>A0A1W1Z7U1</accession>
<keyword evidence="5" id="KW-0998">Cell outer membrane</keyword>
<protein>
    <submittedName>
        <fullName evidence="8">SusD family protein</fullName>
    </submittedName>
</protein>
<evidence type="ECO:0000256" key="3">
    <source>
        <dbReference type="ARBA" id="ARBA00022729"/>
    </source>
</evidence>
<comment type="similarity">
    <text evidence="2">Belongs to the SusD family.</text>
</comment>
<dbReference type="GO" id="GO:0009279">
    <property type="term" value="C:cell outer membrane"/>
    <property type="evidence" value="ECO:0007669"/>
    <property type="project" value="UniProtKB-SubCell"/>
</dbReference>
<dbReference type="InterPro" id="IPR011990">
    <property type="entry name" value="TPR-like_helical_dom_sf"/>
</dbReference>
<dbReference type="Gene3D" id="1.25.40.390">
    <property type="match status" value="1"/>
</dbReference>
<feature type="domain" description="SusD-like N-terminal" evidence="7">
    <location>
        <begin position="26"/>
        <end position="224"/>
    </location>
</feature>
<dbReference type="InterPro" id="IPR012944">
    <property type="entry name" value="SusD_RagB_dom"/>
</dbReference>
<sequence length="469" mass="52973">MIMKTLKKYQLGLFIILLQASCGKDFLEVAPKGSLIASRTVEYENMMYNSLAIGADVPTVALGDDAATLNTYYESSPLRLQRIFRWDKDFYEPEQTADELQSPIASIYIYNKIINEVMGSKEGDEAYKSRVRAEAKASRAYFNMLLVNYYGKPYNPATASSDPGIPLVKEADVSATSFTRASVKEVYDNMISDLLESIPLIPVDQPHRQRMTKAAAEMTLAKLYWYKGDYSSALEWIKLGKTHMPTSFEAAIYDYNQTYTVPTWSVPSGSNNTESLLARTSFSFLVNSSNNILLAPWVHELYTATDKRLKAFSNVPYGGTGIFPAKLYRRIGPFGLQVAQGVSLPDVELMKAECEARLDKLAEARATLSAFRLKRMALAEATVTINDKDELIRFIIDERVREFALYGFRWFDIRRLSNDPLFKDKVYKHINYDAVTGQPATTYTLENNRLTLRFPLNVMAANPGMQNNP</sequence>
<proteinExistence type="inferred from homology"/>
<dbReference type="EMBL" id="FWXT01000001">
    <property type="protein sequence ID" value="SMC44372.1"/>
    <property type="molecule type" value="Genomic_DNA"/>
</dbReference>
<evidence type="ECO:0000259" key="6">
    <source>
        <dbReference type="Pfam" id="PF07980"/>
    </source>
</evidence>
<keyword evidence="9" id="KW-1185">Reference proteome</keyword>
<evidence type="ECO:0000256" key="2">
    <source>
        <dbReference type="ARBA" id="ARBA00006275"/>
    </source>
</evidence>
<evidence type="ECO:0000313" key="9">
    <source>
        <dbReference type="Proteomes" id="UP000192756"/>
    </source>
</evidence>
<comment type="subcellular location">
    <subcellularLocation>
        <location evidence="1">Cell outer membrane</location>
    </subcellularLocation>
</comment>